<feature type="transmembrane region" description="Helical" evidence="6">
    <location>
        <begin position="316"/>
        <end position="335"/>
    </location>
</feature>
<dbReference type="RefSeq" id="WP_196195934.1">
    <property type="nucleotide sequence ID" value="NZ_JADPRT010000009.1"/>
</dbReference>
<dbReference type="EMBL" id="JADPRT010000009">
    <property type="protein sequence ID" value="MBF9070775.1"/>
    <property type="molecule type" value="Genomic_DNA"/>
</dbReference>
<feature type="transmembrane region" description="Helical" evidence="6">
    <location>
        <begin position="144"/>
        <end position="167"/>
    </location>
</feature>
<evidence type="ECO:0000313" key="8">
    <source>
        <dbReference type="EMBL" id="MBF9070775.1"/>
    </source>
</evidence>
<proteinExistence type="predicted"/>
<dbReference type="Gene3D" id="1.20.1250.20">
    <property type="entry name" value="MFS general substrate transporter like domains"/>
    <property type="match status" value="1"/>
</dbReference>
<keyword evidence="5" id="KW-0046">Antibiotic resistance</keyword>
<evidence type="ECO:0000259" key="7">
    <source>
        <dbReference type="PROSITE" id="PS50850"/>
    </source>
</evidence>
<keyword evidence="3 6" id="KW-1133">Transmembrane helix</keyword>
<evidence type="ECO:0000256" key="6">
    <source>
        <dbReference type="SAM" id="Phobius"/>
    </source>
</evidence>
<dbReference type="PANTHER" id="PTHR42718">
    <property type="entry name" value="MAJOR FACILITATOR SUPERFAMILY MULTIDRUG TRANSPORTER MFSC"/>
    <property type="match status" value="1"/>
</dbReference>
<dbReference type="PANTHER" id="PTHR42718:SF39">
    <property type="entry name" value="ACTINORHODIN TRANSPORTER-RELATED"/>
    <property type="match status" value="1"/>
</dbReference>
<dbReference type="InterPro" id="IPR036259">
    <property type="entry name" value="MFS_trans_sf"/>
</dbReference>
<reference evidence="8" key="1">
    <citation type="submission" date="2020-11" db="EMBL/GenBank/DDBJ databases">
        <title>Isolation and identification of active actinomycetes.</title>
        <authorList>
            <person name="Yu B."/>
        </authorList>
    </citation>
    <scope>NUCLEOTIDE SEQUENCE</scope>
    <source>
        <strain evidence="8">NEAU-YB345</strain>
    </source>
</reference>
<feature type="transmembrane region" description="Helical" evidence="6">
    <location>
        <begin position="111"/>
        <end position="132"/>
    </location>
</feature>
<feature type="transmembrane region" description="Helical" evidence="6">
    <location>
        <begin position="53"/>
        <end position="74"/>
    </location>
</feature>
<feature type="domain" description="Major facilitator superfamily (MFS) profile" evidence="7">
    <location>
        <begin position="20"/>
        <end position="481"/>
    </location>
</feature>
<protein>
    <submittedName>
        <fullName evidence="8">MFS transporter</fullName>
    </submittedName>
</protein>
<feature type="transmembrane region" description="Helical" evidence="6">
    <location>
        <begin position="210"/>
        <end position="231"/>
    </location>
</feature>
<feature type="transmembrane region" description="Helical" evidence="6">
    <location>
        <begin position="18"/>
        <end position="41"/>
    </location>
</feature>
<dbReference type="GO" id="GO:0005886">
    <property type="term" value="C:plasma membrane"/>
    <property type="evidence" value="ECO:0007669"/>
    <property type="project" value="UniProtKB-SubCell"/>
</dbReference>
<dbReference type="Pfam" id="PF07690">
    <property type="entry name" value="MFS_1"/>
    <property type="match status" value="1"/>
</dbReference>
<feature type="transmembrane region" description="Helical" evidence="6">
    <location>
        <begin position="347"/>
        <end position="366"/>
    </location>
</feature>
<evidence type="ECO:0000256" key="3">
    <source>
        <dbReference type="ARBA" id="ARBA00022989"/>
    </source>
</evidence>
<feature type="transmembrane region" description="Helical" evidence="6">
    <location>
        <begin position="237"/>
        <end position="256"/>
    </location>
</feature>
<dbReference type="CDD" id="cd17321">
    <property type="entry name" value="MFS_MMR_MDR_like"/>
    <property type="match status" value="1"/>
</dbReference>
<evidence type="ECO:0000256" key="2">
    <source>
        <dbReference type="ARBA" id="ARBA00022692"/>
    </source>
</evidence>
<feature type="transmembrane region" description="Helical" evidence="6">
    <location>
        <begin position="457"/>
        <end position="476"/>
    </location>
</feature>
<dbReference type="InterPro" id="IPR020846">
    <property type="entry name" value="MFS_dom"/>
</dbReference>
<feature type="transmembrane region" description="Helical" evidence="6">
    <location>
        <begin position="425"/>
        <end position="445"/>
    </location>
</feature>
<organism evidence="8 9">
    <name type="scientific">Streptacidiphilus fuscans</name>
    <dbReference type="NCBI Taxonomy" id="2789292"/>
    <lineage>
        <taxon>Bacteria</taxon>
        <taxon>Bacillati</taxon>
        <taxon>Actinomycetota</taxon>
        <taxon>Actinomycetes</taxon>
        <taxon>Kitasatosporales</taxon>
        <taxon>Streptomycetaceae</taxon>
        <taxon>Streptacidiphilus</taxon>
    </lineage>
</organism>
<keyword evidence="9" id="KW-1185">Reference proteome</keyword>
<dbReference type="SUPFAM" id="SSF103473">
    <property type="entry name" value="MFS general substrate transporter"/>
    <property type="match status" value="1"/>
</dbReference>
<evidence type="ECO:0000256" key="5">
    <source>
        <dbReference type="ARBA" id="ARBA00023251"/>
    </source>
</evidence>
<keyword evidence="2 6" id="KW-0812">Transmembrane</keyword>
<gene>
    <name evidence="8" type="ORF">I2501_22415</name>
</gene>
<feature type="transmembrane region" description="Helical" evidence="6">
    <location>
        <begin position="378"/>
        <end position="404"/>
    </location>
</feature>
<dbReference type="Proteomes" id="UP000657385">
    <property type="component" value="Unassembled WGS sequence"/>
</dbReference>
<dbReference type="InterPro" id="IPR011701">
    <property type="entry name" value="MFS"/>
</dbReference>
<dbReference type="AlphaFoldDB" id="A0A931FFZ1"/>
<feature type="transmembrane region" description="Helical" evidence="6">
    <location>
        <begin position="86"/>
        <end position="105"/>
    </location>
</feature>
<sequence length="541" mass="56155">MRADPAEAERGSADPRRWVVLGVVLTSTFLVIGGVSLMNLAIPSIQDSLHAGFAEVMFAVAGYGLVYAVFLTTGGRLGDLLGRKRVLLTGLAVFVAALTAGGLAPDAQLLIAARLVQGFGAALIYPQVLSVIDDTFTGRERTFALGLFGASIGVAIVSGQLIGGGLIELALFGQTWRPALLVLVPVGLAALLTGKLAMRDERPPGAELRIDYSGIALIATALFCLVLPLLVGPDLGWPWWSWAMLAATGPAFALLLRHERVLASDGRTPLVDPALFRQRSFSVGMLIGVIFFVTVVGFTVYTTLTLQLGMGLVPMQAGLAYAPVGVAFFLASLLAPRLVLRHGGRSVLTLGCALLAAGLAAVYLSVSSAGADTSGGTLLLPLLVVGAGQGCAMSPLIGSVLAGIRPHDRGAAAGALTTAFQLGQALGVAGVGTLFTLLGAVPGAVQQAEHYRSAYRTALVLLACLALVCLALVSLLPSASDAEHHVHWAAHGRRTGAAHALYHLTGGHVAHLLHRWTHHHDRPPEAAQALDLPEPVLDGRN</sequence>
<keyword evidence="4 6" id="KW-0472">Membrane</keyword>
<dbReference type="GO" id="GO:0022857">
    <property type="term" value="F:transmembrane transporter activity"/>
    <property type="evidence" value="ECO:0007669"/>
    <property type="project" value="InterPro"/>
</dbReference>
<dbReference type="Gene3D" id="1.20.1720.10">
    <property type="entry name" value="Multidrug resistance protein D"/>
    <property type="match status" value="1"/>
</dbReference>
<comment type="caution">
    <text evidence="8">The sequence shown here is derived from an EMBL/GenBank/DDBJ whole genome shotgun (WGS) entry which is preliminary data.</text>
</comment>
<dbReference type="PROSITE" id="PS50850">
    <property type="entry name" value="MFS"/>
    <property type="match status" value="1"/>
</dbReference>
<dbReference type="GO" id="GO:0046677">
    <property type="term" value="P:response to antibiotic"/>
    <property type="evidence" value="ECO:0007669"/>
    <property type="project" value="UniProtKB-KW"/>
</dbReference>
<comment type="subcellular location">
    <subcellularLocation>
        <location evidence="1">Cell membrane</location>
        <topology evidence="1">Multi-pass membrane protein</topology>
    </subcellularLocation>
</comment>
<feature type="transmembrane region" description="Helical" evidence="6">
    <location>
        <begin position="283"/>
        <end position="304"/>
    </location>
</feature>
<evidence type="ECO:0000313" key="9">
    <source>
        <dbReference type="Proteomes" id="UP000657385"/>
    </source>
</evidence>
<accession>A0A931FFZ1</accession>
<name>A0A931FFZ1_9ACTN</name>
<evidence type="ECO:0000256" key="1">
    <source>
        <dbReference type="ARBA" id="ARBA00004651"/>
    </source>
</evidence>
<feature type="transmembrane region" description="Helical" evidence="6">
    <location>
        <begin position="179"/>
        <end position="198"/>
    </location>
</feature>
<evidence type="ECO:0000256" key="4">
    <source>
        <dbReference type="ARBA" id="ARBA00023136"/>
    </source>
</evidence>